<evidence type="ECO:0000313" key="3">
    <source>
        <dbReference type="Proteomes" id="UP001155059"/>
    </source>
</evidence>
<reference evidence="2 3" key="2">
    <citation type="journal article" date="2023" name="Plant Pathol.">
        <title>Dismantling and reorganizing Pseudomonas marginalis sensu#lato.</title>
        <authorList>
            <person name="Sawada H."/>
            <person name="Fujikawa T."/>
            <person name="Satou M."/>
        </authorList>
    </citation>
    <scope>NUCLEOTIDE SEQUENCE [LARGE SCALE GENOMIC DNA]</scope>
    <source>
        <strain evidence="2 3">MAFF 302030</strain>
    </source>
</reference>
<dbReference type="AlphaFoldDB" id="A0A9X1YVH8"/>
<dbReference type="Pfam" id="PF11162">
    <property type="entry name" value="DUF2946"/>
    <property type="match status" value="1"/>
</dbReference>
<organism evidence="2 3">
    <name type="scientific">Pseudomonas morbosilactucae</name>
    <dbReference type="NCBI Taxonomy" id="2938197"/>
    <lineage>
        <taxon>Bacteria</taxon>
        <taxon>Pseudomonadati</taxon>
        <taxon>Pseudomonadota</taxon>
        <taxon>Gammaproteobacteria</taxon>
        <taxon>Pseudomonadales</taxon>
        <taxon>Pseudomonadaceae</taxon>
        <taxon>Pseudomonas</taxon>
    </lineage>
</organism>
<dbReference type="Proteomes" id="UP001155059">
    <property type="component" value="Unassembled WGS sequence"/>
</dbReference>
<dbReference type="InterPro" id="IPR021333">
    <property type="entry name" value="DUF2946"/>
</dbReference>
<feature type="signal peptide" evidence="1">
    <location>
        <begin position="1"/>
        <end position="28"/>
    </location>
</feature>
<protein>
    <submittedName>
        <fullName evidence="2">DUF2946 family protein</fullName>
    </submittedName>
</protein>
<comment type="caution">
    <text evidence="2">The sequence shown here is derived from an EMBL/GenBank/DDBJ whole genome shotgun (WGS) entry which is preliminary data.</text>
</comment>
<dbReference type="EMBL" id="JALQCW010000024">
    <property type="protein sequence ID" value="MCK9798356.1"/>
    <property type="molecule type" value="Genomic_DNA"/>
</dbReference>
<accession>A0A9X1YVH8</accession>
<evidence type="ECO:0000313" key="2">
    <source>
        <dbReference type="EMBL" id="MCK9798356.1"/>
    </source>
</evidence>
<keyword evidence="1" id="KW-0732">Signal</keyword>
<name>A0A9X1YVH8_9PSED</name>
<reference evidence="2 3" key="1">
    <citation type="journal article" date="2022" name="Int. J. Syst. Evol. Microbiol.">
        <title>Pseudomonas aegrilactucae sp. nov. and Pseudomonas morbosilactucae sp. nov., pathogens causing bacterial rot of lettuce in Japan.</title>
        <authorList>
            <person name="Sawada H."/>
            <person name="Fujikawa T."/>
            <person name="Satou M."/>
        </authorList>
    </citation>
    <scope>NUCLEOTIDE SEQUENCE [LARGE SCALE GENOMIC DNA]</scope>
    <source>
        <strain evidence="2 3">MAFF 302030</strain>
    </source>
</reference>
<gene>
    <name evidence="2" type="ORF">M1B34_11625</name>
</gene>
<sequence>MVSLKRISPWIACLALLLNLLAMPMSRATQAPDAQLMLWGGFCSANAAQALPADFDTLLDVLPTRPDNRPMQHGECCCGHGGLAAVPGNYYRHPLPRYSADIALDSPILPTLHPRVRWPSLTPRASPGA</sequence>
<feature type="chain" id="PRO_5040774083" evidence="1">
    <location>
        <begin position="29"/>
        <end position="129"/>
    </location>
</feature>
<dbReference type="RefSeq" id="WP_268265223.1">
    <property type="nucleotide sequence ID" value="NZ_JALQCW010000024.1"/>
</dbReference>
<proteinExistence type="predicted"/>
<evidence type="ECO:0000256" key="1">
    <source>
        <dbReference type="SAM" id="SignalP"/>
    </source>
</evidence>